<dbReference type="RefSeq" id="WP_178133505.1">
    <property type="nucleotide sequence ID" value="NZ_VDUZ01000013.1"/>
</dbReference>
<organism evidence="1 2">
    <name type="scientific">Vineibacter terrae</name>
    <dbReference type="NCBI Taxonomy" id="2586908"/>
    <lineage>
        <taxon>Bacteria</taxon>
        <taxon>Pseudomonadati</taxon>
        <taxon>Pseudomonadota</taxon>
        <taxon>Alphaproteobacteria</taxon>
        <taxon>Hyphomicrobiales</taxon>
        <taxon>Vineibacter</taxon>
    </lineage>
</organism>
<gene>
    <name evidence="1" type="ORF">FHP25_13270</name>
</gene>
<accession>A0A5C8PMJ3</accession>
<comment type="caution">
    <text evidence="1">The sequence shown here is derived from an EMBL/GenBank/DDBJ whole genome shotgun (WGS) entry which is preliminary data.</text>
</comment>
<proteinExistence type="predicted"/>
<dbReference type="EMBL" id="VDUZ01000013">
    <property type="protein sequence ID" value="TXL75620.1"/>
    <property type="molecule type" value="Genomic_DNA"/>
</dbReference>
<protein>
    <submittedName>
        <fullName evidence="1">Uncharacterized protein</fullName>
    </submittedName>
</protein>
<evidence type="ECO:0000313" key="2">
    <source>
        <dbReference type="Proteomes" id="UP000321638"/>
    </source>
</evidence>
<dbReference type="Proteomes" id="UP000321638">
    <property type="component" value="Unassembled WGS sequence"/>
</dbReference>
<evidence type="ECO:0000313" key="1">
    <source>
        <dbReference type="EMBL" id="TXL75620.1"/>
    </source>
</evidence>
<reference evidence="1 2" key="1">
    <citation type="submission" date="2019-06" db="EMBL/GenBank/DDBJ databases">
        <title>New taxonomy in bacterial strain CC-CFT640, isolated from vineyard.</title>
        <authorList>
            <person name="Lin S.-Y."/>
            <person name="Tsai C.-F."/>
            <person name="Young C.-C."/>
        </authorList>
    </citation>
    <scope>NUCLEOTIDE SEQUENCE [LARGE SCALE GENOMIC DNA]</scope>
    <source>
        <strain evidence="1 2">CC-CFT640</strain>
    </source>
</reference>
<name>A0A5C8PMJ3_9HYPH</name>
<sequence length="69" mass="7704">MARPPEADIDDMEGFLGLLEHARLELVEAVMANNTERYDEADLQKLALHGAAVQSVKDAIAFRKKFDSM</sequence>
<dbReference type="AlphaFoldDB" id="A0A5C8PMJ3"/>
<keyword evidence="2" id="KW-1185">Reference proteome</keyword>